<accession>A0ABR3X906</accession>
<dbReference type="Pfam" id="PF20174">
    <property type="entry name" value="DUF6540"/>
    <property type="match status" value="1"/>
</dbReference>
<dbReference type="EMBL" id="JAZHXJ010000138">
    <property type="protein sequence ID" value="KAL1872448.1"/>
    <property type="molecule type" value="Genomic_DNA"/>
</dbReference>
<gene>
    <name evidence="1" type="ORF">VTK73DRAFT_1526</name>
</gene>
<comment type="caution">
    <text evidence="1">The sequence shown here is derived from an EMBL/GenBank/DDBJ whole genome shotgun (WGS) entry which is preliminary data.</text>
</comment>
<sequence>MTSPRNIFPIPPPPLPEGKRTATLVQDPMPPVVTEVGPAGAFLVELLIYNGSPFKDHWAYWVSSHTARNLGVKIHATGDVRNGFRFECKRHISLHDADERPTTRVPLQWVDGRHFDERAMFNSGSCTIDNTPACGFETSAHKVKVPGKTLNAVDDGSRPGKKVALRDCQTWIVESAAQLVEDGIFSEEVAAYLHAIRQ</sequence>
<evidence type="ECO:0000313" key="1">
    <source>
        <dbReference type="EMBL" id="KAL1872448.1"/>
    </source>
</evidence>
<dbReference type="InterPro" id="IPR046670">
    <property type="entry name" value="DUF6540"/>
</dbReference>
<organism evidence="1 2">
    <name type="scientific">Phialemonium thermophilum</name>
    <dbReference type="NCBI Taxonomy" id="223376"/>
    <lineage>
        <taxon>Eukaryota</taxon>
        <taxon>Fungi</taxon>
        <taxon>Dikarya</taxon>
        <taxon>Ascomycota</taxon>
        <taxon>Pezizomycotina</taxon>
        <taxon>Sordariomycetes</taxon>
        <taxon>Sordariomycetidae</taxon>
        <taxon>Cephalothecales</taxon>
        <taxon>Cephalothecaceae</taxon>
        <taxon>Phialemonium</taxon>
    </lineage>
</organism>
<dbReference type="Proteomes" id="UP001586593">
    <property type="component" value="Unassembled WGS sequence"/>
</dbReference>
<reference evidence="1 2" key="1">
    <citation type="journal article" date="2024" name="Commun. Biol.">
        <title>Comparative genomic analysis of thermophilic fungi reveals convergent evolutionary adaptations and gene losses.</title>
        <authorList>
            <person name="Steindorff A.S."/>
            <person name="Aguilar-Pontes M.V."/>
            <person name="Robinson A.J."/>
            <person name="Andreopoulos B."/>
            <person name="LaButti K."/>
            <person name="Kuo A."/>
            <person name="Mondo S."/>
            <person name="Riley R."/>
            <person name="Otillar R."/>
            <person name="Haridas S."/>
            <person name="Lipzen A."/>
            <person name="Grimwood J."/>
            <person name="Schmutz J."/>
            <person name="Clum A."/>
            <person name="Reid I.D."/>
            <person name="Moisan M.C."/>
            <person name="Butler G."/>
            <person name="Nguyen T.T.M."/>
            <person name="Dewar K."/>
            <person name="Conant G."/>
            <person name="Drula E."/>
            <person name="Henrissat B."/>
            <person name="Hansel C."/>
            <person name="Singer S."/>
            <person name="Hutchinson M.I."/>
            <person name="de Vries R.P."/>
            <person name="Natvig D.O."/>
            <person name="Powell A.J."/>
            <person name="Tsang A."/>
            <person name="Grigoriev I.V."/>
        </authorList>
    </citation>
    <scope>NUCLEOTIDE SEQUENCE [LARGE SCALE GENOMIC DNA]</scope>
    <source>
        <strain evidence="1 2">ATCC 24622</strain>
    </source>
</reference>
<proteinExistence type="predicted"/>
<name>A0ABR3X906_9PEZI</name>
<protein>
    <submittedName>
        <fullName evidence="1">Uncharacterized protein</fullName>
    </submittedName>
</protein>
<keyword evidence="2" id="KW-1185">Reference proteome</keyword>
<evidence type="ECO:0000313" key="2">
    <source>
        <dbReference type="Proteomes" id="UP001586593"/>
    </source>
</evidence>